<dbReference type="InterPro" id="IPR058525">
    <property type="entry name" value="DUF8212"/>
</dbReference>
<evidence type="ECO:0000259" key="2">
    <source>
        <dbReference type="Pfam" id="PF26640"/>
    </source>
</evidence>
<dbReference type="Pfam" id="PF06985">
    <property type="entry name" value="HET"/>
    <property type="match status" value="1"/>
</dbReference>
<dbReference type="PANTHER" id="PTHR10622">
    <property type="entry name" value="HET DOMAIN-CONTAINING PROTEIN"/>
    <property type="match status" value="1"/>
</dbReference>
<dbReference type="InParanoid" id="A0A0C3GMU8"/>
<dbReference type="HOGENOM" id="CLU_000288_138_0_1"/>
<reference evidence="4" key="2">
    <citation type="submission" date="2015-01" db="EMBL/GenBank/DDBJ databases">
        <title>Evolutionary Origins and Diversification of the Mycorrhizal Mutualists.</title>
        <authorList>
            <consortium name="DOE Joint Genome Institute"/>
            <consortium name="Mycorrhizal Genomics Consortium"/>
            <person name="Kohler A."/>
            <person name="Kuo A."/>
            <person name="Nagy L.G."/>
            <person name="Floudas D."/>
            <person name="Copeland A."/>
            <person name="Barry K.W."/>
            <person name="Cichocki N."/>
            <person name="Veneault-Fourrey C."/>
            <person name="LaButti K."/>
            <person name="Lindquist E.A."/>
            <person name="Lipzen A."/>
            <person name="Lundell T."/>
            <person name="Morin E."/>
            <person name="Murat C."/>
            <person name="Riley R."/>
            <person name="Ohm R."/>
            <person name="Sun H."/>
            <person name="Tunlid A."/>
            <person name="Henrissat B."/>
            <person name="Grigoriev I.V."/>
            <person name="Hibbett D.S."/>
            <person name="Martin F."/>
        </authorList>
    </citation>
    <scope>NUCLEOTIDE SEQUENCE [LARGE SCALE GENOMIC DNA]</scope>
    <source>
        <strain evidence="4">F 1598</strain>
    </source>
</reference>
<accession>A0A0C3GMU8</accession>
<proteinExistence type="predicted"/>
<keyword evidence="4" id="KW-1185">Reference proteome</keyword>
<dbReference type="OrthoDB" id="5122891at2759"/>
<dbReference type="InterPro" id="IPR010730">
    <property type="entry name" value="HET"/>
</dbReference>
<dbReference type="STRING" id="765440.A0A0C3GMU8"/>
<evidence type="ECO:0000313" key="4">
    <source>
        <dbReference type="Proteomes" id="UP000054166"/>
    </source>
</evidence>
<sequence>MSEEEKRRCGGFVKLVEFCNVAQVQFHCKYVWLDTGCINHSSSAELEESIRSMFNWYRNSEICVVHLNETSNALSLRRDAWFTRGWTLQELLAPRQIKFFDQYWRPLTPNCSNDKVPDTKLGVPLWRTIHEITGIPVSQLLSFEPGMQHIKERMVWASARKTTRIEDKAYCLIGIFDVSLAIAYGEGTMAFHRLQLEIMQRSDDKGLFAWRGQESAYNSMLAAGPECFFRSMWSLLPEVEREPNLDTTYALTNRGLRMSVPVYGVESTKGVCLPDGSDFAGSDSDRDGSSGFQYELMVEGLGRITVKLREHRYRHLKIAILGNASRTTSVAILLVFSETTGQYKRIAILKVKRLSPWKEPEIIFIK</sequence>
<name>A0A0C3GMU8_PILCF</name>
<feature type="domain" description="Heterokaryon incompatibility" evidence="1">
    <location>
        <begin position="26"/>
        <end position="72"/>
    </location>
</feature>
<dbReference type="Proteomes" id="UP000054166">
    <property type="component" value="Unassembled WGS sequence"/>
</dbReference>
<feature type="domain" description="DUF8212" evidence="2">
    <location>
        <begin position="190"/>
        <end position="212"/>
    </location>
</feature>
<organism evidence="3 4">
    <name type="scientific">Piloderma croceum (strain F 1598)</name>
    <dbReference type="NCBI Taxonomy" id="765440"/>
    <lineage>
        <taxon>Eukaryota</taxon>
        <taxon>Fungi</taxon>
        <taxon>Dikarya</taxon>
        <taxon>Basidiomycota</taxon>
        <taxon>Agaricomycotina</taxon>
        <taxon>Agaricomycetes</taxon>
        <taxon>Agaricomycetidae</taxon>
        <taxon>Atheliales</taxon>
        <taxon>Atheliaceae</taxon>
        <taxon>Piloderma</taxon>
    </lineage>
</organism>
<dbReference type="PANTHER" id="PTHR10622:SF10">
    <property type="entry name" value="HET DOMAIN-CONTAINING PROTEIN"/>
    <property type="match status" value="1"/>
</dbReference>
<protein>
    <submittedName>
        <fullName evidence="3">Uncharacterized protein</fullName>
    </submittedName>
</protein>
<evidence type="ECO:0000313" key="3">
    <source>
        <dbReference type="EMBL" id="KIM91846.1"/>
    </source>
</evidence>
<dbReference type="Pfam" id="PF26640">
    <property type="entry name" value="DUF8212"/>
    <property type="match status" value="1"/>
</dbReference>
<gene>
    <name evidence="3" type="ORF">PILCRDRAFT_57355</name>
</gene>
<dbReference type="EMBL" id="KN832970">
    <property type="protein sequence ID" value="KIM91846.1"/>
    <property type="molecule type" value="Genomic_DNA"/>
</dbReference>
<dbReference type="AlphaFoldDB" id="A0A0C3GMU8"/>
<evidence type="ECO:0000259" key="1">
    <source>
        <dbReference type="Pfam" id="PF06985"/>
    </source>
</evidence>
<reference evidence="3 4" key="1">
    <citation type="submission" date="2014-04" db="EMBL/GenBank/DDBJ databases">
        <authorList>
            <consortium name="DOE Joint Genome Institute"/>
            <person name="Kuo A."/>
            <person name="Tarkka M."/>
            <person name="Buscot F."/>
            <person name="Kohler A."/>
            <person name="Nagy L.G."/>
            <person name="Floudas D."/>
            <person name="Copeland A."/>
            <person name="Barry K.W."/>
            <person name="Cichocki N."/>
            <person name="Veneault-Fourrey C."/>
            <person name="LaButti K."/>
            <person name="Lindquist E.A."/>
            <person name="Lipzen A."/>
            <person name="Lundell T."/>
            <person name="Morin E."/>
            <person name="Murat C."/>
            <person name="Sun H."/>
            <person name="Tunlid A."/>
            <person name="Henrissat B."/>
            <person name="Grigoriev I.V."/>
            <person name="Hibbett D.S."/>
            <person name="Martin F."/>
            <person name="Nordberg H.P."/>
            <person name="Cantor M.N."/>
            <person name="Hua S.X."/>
        </authorList>
    </citation>
    <scope>NUCLEOTIDE SEQUENCE [LARGE SCALE GENOMIC DNA]</scope>
    <source>
        <strain evidence="3 4">F 1598</strain>
    </source>
</reference>